<feature type="transmembrane region" description="Helical" evidence="2">
    <location>
        <begin position="355"/>
        <end position="379"/>
    </location>
</feature>
<protein>
    <recommendedName>
        <fullName evidence="3">VanZ-like domain-containing protein</fullName>
    </recommendedName>
</protein>
<feature type="transmembrane region" description="Helical" evidence="2">
    <location>
        <begin position="809"/>
        <end position="829"/>
    </location>
</feature>
<feature type="transmembrane region" description="Helical" evidence="2">
    <location>
        <begin position="203"/>
        <end position="233"/>
    </location>
</feature>
<feature type="transmembrane region" description="Helical" evidence="2">
    <location>
        <begin position="1051"/>
        <end position="1073"/>
    </location>
</feature>
<evidence type="ECO:0000259" key="3">
    <source>
        <dbReference type="Pfam" id="PF04892"/>
    </source>
</evidence>
<evidence type="ECO:0000256" key="2">
    <source>
        <dbReference type="SAM" id="Phobius"/>
    </source>
</evidence>
<feature type="region of interest" description="Disordered" evidence="1">
    <location>
        <begin position="1139"/>
        <end position="1164"/>
    </location>
</feature>
<feature type="transmembrane region" description="Helical" evidence="2">
    <location>
        <begin position="524"/>
        <end position="547"/>
    </location>
</feature>
<dbReference type="AlphaFoldDB" id="A0A2K8U5D7"/>
<dbReference type="EMBL" id="CP020370">
    <property type="protein sequence ID" value="AUB80800.1"/>
    <property type="molecule type" value="Genomic_DNA"/>
</dbReference>
<feature type="transmembrane region" description="Helical" evidence="2">
    <location>
        <begin position="123"/>
        <end position="144"/>
    </location>
</feature>
<dbReference type="RefSeq" id="WP_100918587.1">
    <property type="nucleotide sequence ID" value="NZ_CP020370.1"/>
</dbReference>
<proteinExistence type="predicted"/>
<keyword evidence="2" id="KW-1133">Transmembrane helix</keyword>
<dbReference type="Pfam" id="PF04892">
    <property type="entry name" value="VanZ"/>
    <property type="match status" value="1"/>
</dbReference>
<accession>A0A2K8U5D7</accession>
<feature type="transmembrane region" description="Helical" evidence="2">
    <location>
        <begin position="661"/>
        <end position="678"/>
    </location>
</feature>
<keyword evidence="5" id="KW-1185">Reference proteome</keyword>
<keyword evidence="2" id="KW-0472">Membrane</keyword>
<feature type="transmembrane region" description="Helical" evidence="2">
    <location>
        <begin position="245"/>
        <end position="267"/>
    </location>
</feature>
<organism evidence="4 5">
    <name type="scientific">Candidatus Thiodictyon syntrophicum</name>
    <dbReference type="NCBI Taxonomy" id="1166950"/>
    <lineage>
        <taxon>Bacteria</taxon>
        <taxon>Pseudomonadati</taxon>
        <taxon>Pseudomonadota</taxon>
        <taxon>Gammaproteobacteria</taxon>
        <taxon>Chromatiales</taxon>
        <taxon>Chromatiaceae</taxon>
        <taxon>Thiodictyon</taxon>
    </lineage>
</organism>
<reference evidence="4 5" key="1">
    <citation type="submission" date="2017-03" db="EMBL/GenBank/DDBJ databases">
        <title>Complete genome sequence of Candidatus 'Thiodictyon syntrophicum' sp. nov. strain Cad16T, a photolithoautotroph purple sulfur bacterium isolated from an alpine meromictic lake.</title>
        <authorList>
            <person name="Luedin S.M."/>
            <person name="Pothier J.F."/>
            <person name="Danza F."/>
            <person name="Storelli N."/>
            <person name="Wittwer M."/>
            <person name="Tonolla M."/>
        </authorList>
    </citation>
    <scope>NUCLEOTIDE SEQUENCE [LARGE SCALE GENOMIC DNA]</scope>
    <source>
        <strain evidence="4 5">Cad16T</strain>
    </source>
</reference>
<feature type="transmembrane region" description="Helical" evidence="2">
    <location>
        <begin position="391"/>
        <end position="411"/>
    </location>
</feature>
<feature type="region of interest" description="Disordered" evidence="1">
    <location>
        <begin position="465"/>
        <end position="487"/>
    </location>
</feature>
<feature type="transmembrane region" description="Helical" evidence="2">
    <location>
        <begin position="620"/>
        <end position="641"/>
    </location>
</feature>
<feature type="transmembrane region" description="Helical" evidence="2">
    <location>
        <begin position="1111"/>
        <end position="1130"/>
    </location>
</feature>
<evidence type="ECO:0000256" key="1">
    <source>
        <dbReference type="SAM" id="MobiDB-lite"/>
    </source>
</evidence>
<feature type="transmembrane region" description="Helical" evidence="2">
    <location>
        <begin position="785"/>
        <end position="802"/>
    </location>
</feature>
<feature type="transmembrane region" description="Helical" evidence="2">
    <location>
        <begin position="588"/>
        <end position="608"/>
    </location>
</feature>
<evidence type="ECO:0000313" key="5">
    <source>
        <dbReference type="Proteomes" id="UP000232638"/>
    </source>
</evidence>
<feature type="transmembrane region" description="Helical" evidence="2">
    <location>
        <begin position="164"/>
        <end position="183"/>
    </location>
</feature>
<feature type="transmembrane region" description="Helical" evidence="2">
    <location>
        <begin position="302"/>
        <end position="324"/>
    </location>
</feature>
<dbReference type="InterPro" id="IPR051533">
    <property type="entry name" value="WaaL-like"/>
</dbReference>
<feature type="compositionally biased region" description="Low complexity" evidence="1">
    <location>
        <begin position="468"/>
        <end position="487"/>
    </location>
</feature>
<evidence type="ECO:0000313" key="4">
    <source>
        <dbReference type="EMBL" id="AUB80800.1"/>
    </source>
</evidence>
<feature type="transmembrane region" description="Helical" evidence="2">
    <location>
        <begin position="91"/>
        <end position="111"/>
    </location>
</feature>
<dbReference type="PANTHER" id="PTHR37422:SF13">
    <property type="entry name" value="LIPOPOLYSACCHARIDE BIOSYNTHESIS PROTEIN PA4999-RELATED"/>
    <property type="match status" value="1"/>
</dbReference>
<name>A0A2K8U5D7_9GAMM</name>
<feature type="transmembrane region" description="Helical" evidence="2">
    <location>
        <begin position="761"/>
        <end position="779"/>
    </location>
</feature>
<dbReference type="OrthoDB" id="283584at2"/>
<dbReference type="PANTHER" id="PTHR37422">
    <property type="entry name" value="TEICHURONIC ACID BIOSYNTHESIS PROTEIN TUAE"/>
    <property type="match status" value="1"/>
</dbReference>
<feature type="transmembrane region" description="Helical" evidence="2">
    <location>
        <begin position="65"/>
        <end position="84"/>
    </location>
</feature>
<feature type="transmembrane region" description="Helical" evidence="2">
    <location>
        <begin position="690"/>
        <end position="709"/>
    </location>
</feature>
<feature type="transmembrane region" description="Helical" evidence="2">
    <location>
        <begin position="1085"/>
        <end position="1105"/>
    </location>
</feature>
<sequence>MTYSPTPGATSPRGPVWAAFLIYLAFVVYGSLVPLEVGSLAWDQALAQFQRVPYLDLGVGNRADWIANIVLYVPLAFLGCAALLGVRRAGWWTPLGLILVAGFCVAVALGVEFTQQWFAPRTVSLNDLIAETIGTLIGILLWVFGRGRVARGLDAITVGGRASVLAALVTGSLGYLLLSFFPYDFVVSFDELRGKLAGGNQGWLVAPGCGGLLRCAAGLTIEALAAAPLGLLASLLWPRLRLRTLFLVGVLAGLVLEPLQLLLVSGVTQGLSVLMRGSGLVLGALAGQLLGERGPRPVARLVVRAAPLLGLPYLAGMLLVSGWFRSPAVSAAAALARLSEVRWLPLYYQYYTSEAVALTSALAQLGLYFPFGLLAWALAAQRSGSRAVGPWLAVAMVIPVSLLTEAGKLFFPPEHPDPTNVLIAVGATLLAYALATWFERVLTGAPAGGAPSPVVRAWEHAPAPVPRPAVGAPTGAGAESGRASGAGVAADGWDQGGAAVADAPTAAADRSAPPPLVWPAPKKLGMALAVPAGLALSAGIAAFPVAWPILAALLLLYALLLWSYPLAWLLMVPALLPTLDLSPITGRLPLDAFDLVVLTTLLLGYLRVLGVHRRLWPNRLYPVALGLLWLSWGIAMARGLWPLWGADWPPADGSHSPVEAWMVGKGMLWALLLVPLLRRMPPRRLGQARDFVMSGVLLGLTVVALAVLWERHVHVGIADFANEFRVTGTFASMHTGGAYIEAFLAFAFPFLVVGVLTARRWWPRVTGVLLAFLVAYAMMVTFSRGGWAGLGVGLLVVVLGLLRGRTGRGTWIAAAVLVAAVAAATLPVLTGGFAKERLAGSGNDLRIRLAHWERALTLMTPGVGSVLVGEGFGQYPQAFLMLAAPARPPGTFAILREGGNPYLRLGAGETVFLDQQVGIEPGKRYRLTIRVRQAGEVKPFAVPLCEKALLYSFQCQSVVLTPQAVGSGWVDLSADFDSGRLGAGGHWPHPSVKLALPNAGGTVDLDNVSLRAADGRELIANGDFSQGARRWLFVSDQDLAWHIHELWVELYFAQGVLGILALLLLLAAAGLALWRVLRTADSPGFDLALGLAAGLAGLLTVGLLGSVLDTARLAMLCYLGALLAAGMFPGEWRARRARRSVARGRRDGPEGEVQPDAGGRVDPS</sequence>
<dbReference type="Gene3D" id="2.60.120.260">
    <property type="entry name" value="Galactose-binding domain-like"/>
    <property type="match status" value="1"/>
</dbReference>
<dbReference type="Proteomes" id="UP000232638">
    <property type="component" value="Chromosome"/>
</dbReference>
<keyword evidence="2" id="KW-0812">Transmembrane</keyword>
<feature type="transmembrane region" description="Helical" evidence="2">
    <location>
        <begin position="554"/>
        <end position="576"/>
    </location>
</feature>
<dbReference type="InterPro" id="IPR006976">
    <property type="entry name" value="VanZ-like"/>
</dbReference>
<feature type="transmembrane region" description="Helical" evidence="2">
    <location>
        <begin position="738"/>
        <end position="756"/>
    </location>
</feature>
<dbReference type="KEGG" id="tsy:THSYN_07430"/>
<feature type="transmembrane region" description="Helical" evidence="2">
    <location>
        <begin position="16"/>
        <end position="35"/>
    </location>
</feature>
<gene>
    <name evidence="4" type="ORF">THSYN_07430</name>
</gene>
<feature type="domain" description="VanZ-like" evidence="3">
    <location>
        <begin position="20"/>
        <end position="144"/>
    </location>
</feature>